<dbReference type="Pfam" id="PF00720">
    <property type="entry name" value="SSI"/>
    <property type="match status" value="1"/>
</dbReference>
<evidence type="ECO:0000259" key="8">
    <source>
        <dbReference type="Pfam" id="PF00720"/>
    </source>
</evidence>
<reference evidence="10" key="1">
    <citation type="journal article" date="2019" name="Int. J. Syst. Evol. Microbiol.">
        <title>The Global Catalogue of Microorganisms (GCM) 10K type strain sequencing project: providing services to taxonomists for standard genome sequencing and annotation.</title>
        <authorList>
            <consortium name="The Broad Institute Genomics Platform"/>
            <consortium name="The Broad Institute Genome Sequencing Center for Infectious Disease"/>
            <person name="Wu L."/>
            <person name="Ma J."/>
        </authorList>
    </citation>
    <scope>NUCLEOTIDE SEQUENCE [LARGE SCALE GENOMIC DNA]</scope>
    <source>
        <strain evidence="10">JCM 4376</strain>
    </source>
</reference>
<evidence type="ECO:0000256" key="2">
    <source>
        <dbReference type="ARBA" id="ARBA00010472"/>
    </source>
</evidence>
<comment type="subcellular location">
    <subcellularLocation>
        <location evidence="1">Secreted</location>
    </subcellularLocation>
</comment>
<evidence type="ECO:0000256" key="3">
    <source>
        <dbReference type="ARBA" id="ARBA00022525"/>
    </source>
</evidence>
<keyword evidence="7" id="KW-0732">Signal</keyword>
<name>A0ABQ2W3Y5_9ACTN</name>
<dbReference type="EMBL" id="BMTF01000019">
    <property type="protein sequence ID" value="GGV91579.1"/>
    <property type="molecule type" value="Genomic_DNA"/>
</dbReference>
<gene>
    <name evidence="9" type="ORF">GCM10015535_50220</name>
</gene>
<feature type="chain" id="PRO_5047088058" description="Subtilisin inhibitor domain-containing protein" evidence="7">
    <location>
        <begin position="26"/>
        <end position="151"/>
    </location>
</feature>
<evidence type="ECO:0000256" key="7">
    <source>
        <dbReference type="SAM" id="SignalP"/>
    </source>
</evidence>
<evidence type="ECO:0000313" key="10">
    <source>
        <dbReference type="Proteomes" id="UP000660675"/>
    </source>
</evidence>
<evidence type="ECO:0000256" key="1">
    <source>
        <dbReference type="ARBA" id="ARBA00004613"/>
    </source>
</evidence>
<dbReference type="SUPFAM" id="SSF55399">
    <property type="entry name" value="Subtilisin inhibitor"/>
    <property type="match status" value="1"/>
</dbReference>
<comment type="similarity">
    <text evidence="2">Belongs to the protease inhibitor I16 (SSI) family.</text>
</comment>
<sequence>MLRRLALTAVASLAALSAAAPAATAATGPLPLPLPLPALRDDARTRLTITVSGSENPAAEGTFELRCAPAGGSHPVAERACERLDELAGEGADPFAPVPGDALCTQQFGGPAAARVAGTWQGRRIDTVFSRSDGCEISRWNNLGPVLPNVR</sequence>
<evidence type="ECO:0000256" key="4">
    <source>
        <dbReference type="ARBA" id="ARBA00022690"/>
    </source>
</evidence>
<keyword evidence="6" id="KW-1015">Disulfide bond</keyword>
<keyword evidence="4" id="KW-0646">Protease inhibitor</keyword>
<keyword evidence="5" id="KW-0722">Serine protease inhibitor</keyword>
<dbReference type="InterPro" id="IPR020054">
    <property type="entry name" value="Prot_inh_SSI_I16_CS"/>
</dbReference>
<keyword evidence="10" id="KW-1185">Reference proteome</keyword>
<keyword evidence="3" id="KW-0964">Secreted</keyword>
<proteinExistence type="inferred from homology"/>
<comment type="caution">
    <text evidence="9">The sequence shown here is derived from an EMBL/GenBank/DDBJ whole genome shotgun (WGS) entry which is preliminary data.</text>
</comment>
<accession>A0ABQ2W3Y5</accession>
<dbReference type="PROSITE" id="PS00999">
    <property type="entry name" value="SSI"/>
    <property type="match status" value="1"/>
</dbReference>
<dbReference type="Gene3D" id="3.30.350.10">
    <property type="entry name" value="Subtilisin inhibitor-like"/>
    <property type="match status" value="1"/>
</dbReference>
<dbReference type="Proteomes" id="UP000660675">
    <property type="component" value="Unassembled WGS sequence"/>
</dbReference>
<protein>
    <recommendedName>
        <fullName evidence="8">Subtilisin inhibitor domain-containing protein</fullName>
    </recommendedName>
</protein>
<dbReference type="InterPro" id="IPR023549">
    <property type="entry name" value="Subtilisin_inhibitor"/>
</dbReference>
<evidence type="ECO:0000256" key="6">
    <source>
        <dbReference type="ARBA" id="ARBA00023157"/>
    </source>
</evidence>
<evidence type="ECO:0000313" key="9">
    <source>
        <dbReference type="EMBL" id="GGV91579.1"/>
    </source>
</evidence>
<feature type="domain" description="Subtilisin inhibitor" evidence="8">
    <location>
        <begin position="45"/>
        <end position="126"/>
    </location>
</feature>
<dbReference type="InterPro" id="IPR036819">
    <property type="entry name" value="Subtilisin_inhibitor-like_sf"/>
</dbReference>
<feature type="signal peptide" evidence="7">
    <location>
        <begin position="1"/>
        <end position="25"/>
    </location>
</feature>
<evidence type="ECO:0000256" key="5">
    <source>
        <dbReference type="ARBA" id="ARBA00022900"/>
    </source>
</evidence>
<dbReference type="RefSeq" id="WP_189546352.1">
    <property type="nucleotide sequence ID" value="NZ_BMTF01000019.1"/>
</dbReference>
<organism evidence="9 10">
    <name type="scientific">Streptomyces gelaticus</name>
    <dbReference type="NCBI Taxonomy" id="285446"/>
    <lineage>
        <taxon>Bacteria</taxon>
        <taxon>Bacillati</taxon>
        <taxon>Actinomycetota</taxon>
        <taxon>Actinomycetes</taxon>
        <taxon>Kitasatosporales</taxon>
        <taxon>Streptomycetaceae</taxon>
        <taxon>Streptomyces</taxon>
    </lineage>
</organism>